<evidence type="ECO:0000313" key="2">
    <source>
        <dbReference type="EMBL" id="PPQ25795.1"/>
    </source>
</evidence>
<dbReference type="Proteomes" id="UP000239724">
    <property type="component" value="Unassembled WGS sequence"/>
</dbReference>
<feature type="non-terminal residue" evidence="2">
    <location>
        <position position="111"/>
    </location>
</feature>
<keyword evidence="3" id="KW-1185">Reference proteome</keyword>
<name>A0A2S6MTW0_RHOGL</name>
<accession>A0A2S6MTW0</accession>
<dbReference type="AlphaFoldDB" id="A0A2S6MTW0"/>
<comment type="caution">
    <text evidence="2">The sequence shown here is derived from an EMBL/GenBank/DDBJ whole genome shotgun (WGS) entry which is preliminary data.</text>
</comment>
<organism evidence="2 3">
    <name type="scientific">Rhodopila globiformis</name>
    <name type="common">Rhodopseudomonas globiformis</name>
    <dbReference type="NCBI Taxonomy" id="1071"/>
    <lineage>
        <taxon>Bacteria</taxon>
        <taxon>Pseudomonadati</taxon>
        <taxon>Pseudomonadota</taxon>
        <taxon>Alphaproteobacteria</taxon>
        <taxon>Acetobacterales</taxon>
        <taxon>Acetobacteraceae</taxon>
        <taxon>Rhodopila</taxon>
    </lineage>
</organism>
<feature type="region of interest" description="Disordered" evidence="1">
    <location>
        <begin position="68"/>
        <end position="111"/>
    </location>
</feature>
<dbReference type="EMBL" id="NHRY01000277">
    <property type="protein sequence ID" value="PPQ25795.1"/>
    <property type="molecule type" value="Genomic_DNA"/>
</dbReference>
<gene>
    <name evidence="2" type="ORF">CCS01_32025</name>
</gene>
<evidence type="ECO:0000313" key="3">
    <source>
        <dbReference type="Proteomes" id="UP000239724"/>
    </source>
</evidence>
<protein>
    <submittedName>
        <fullName evidence="2">Uncharacterized protein</fullName>
    </submittedName>
</protein>
<feature type="compositionally biased region" description="Pro residues" evidence="1">
    <location>
        <begin position="82"/>
        <end position="96"/>
    </location>
</feature>
<sequence>MLATGPTAWAAGQPTFADLLARAQAEAEAGHRWGPPGDNLADTIMMLFQLAPTATPDQLAAFADLLERDRKNLQQSPVAAPSAPPAPPAAAPPKQPAPAVADIPPATAPAP</sequence>
<evidence type="ECO:0000256" key="1">
    <source>
        <dbReference type="SAM" id="MobiDB-lite"/>
    </source>
</evidence>
<proteinExistence type="predicted"/>
<reference evidence="2 3" key="1">
    <citation type="journal article" date="2018" name="Arch. Microbiol.">
        <title>New insights into the metabolic potential of the phototrophic purple bacterium Rhodopila globiformis DSM 161(T) from its draft genome sequence and evidence for a vanadium-dependent nitrogenase.</title>
        <authorList>
            <person name="Imhoff J.F."/>
            <person name="Rahn T."/>
            <person name="Kunzel S."/>
            <person name="Neulinger S.C."/>
        </authorList>
    </citation>
    <scope>NUCLEOTIDE SEQUENCE [LARGE SCALE GENOMIC DNA]</scope>
    <source>
        <strain evidence="2 3">DSM 161</strain>
    </source>
</reference>